<dbReference type="Proteomes" id="UP000035763">
    <property type="component" value="Unassembled WGS sequence"/>
</dbReference>
<evidence type="ECO:0000256" key="3">
    <source>
        <dbReference type="ARBA" id="ARBA00023163"/>
    </source>
</evidence>
<dbReference type="SUPFAM" id="SSF46785">
    <property type="entry name" value="Winged helix' DNA-binding domain"/>
    <property type="match status" value="1"/>
</dbReference>
<dbReference type="OrthoDB" id="9806976at2"/>
<evidence type="ECO:0000256" key="2">
    <source>
        <dbReference type="ARBA" id="ARBA00023125"/>
    </source>
</evidence>
<dbReference type="NCBIfam" id="NF033788">
    <property type="entry name" value="HTH_metalloreg"/>
    <property type="match status" value="1"/>
</dbReference>
<dbReference type="InterPro" id="IPR011991">
    <property type="entry name" value="ArsR-like_HTH"/>
</dbReference>
<keyword evidence="2" id="KW-0238">DNA-binding</keyword>
<accession>W6JWZ4</accession>
<dbReference type="InterPro" id="IPR036390">
    <property type="entry name" value="WH_DNA-bd_sf"/>
</dbReference>
<dbReference type="Pfam" id="PF01022">
    <property type="entry name" value="HTH_5"/>
    <property type="match status" value="1"/>
</dbReference>
<evidence type="ECO:0000259" key="4">
    <source>
        <dbReference type="PROSITE" id="PS50987"/>
    </source>
</evidence>
<name>W6JWZ4_9MICO</name>
<reference evidence="5 6" key="1">
    <citation type="journal article" date="2013" name="ISME J.">
        <title>A metabolic model for members of the genus Tetrasphaera involved in enhanced biological phosphorus removal.</title>
        <authorList>
            <person name="Kristiansen R."/>
            <person name="Nguyen H.T.T."/>
            <person name="Saunders A.M."/>
            <person name="Nielsen J.L."/>
            <person name="Wimmer R."/>
            <person name="Le V.Q."/>
            <person name="McIlroy S.J."/>
            <person name="Petrovski S."/>
            <person name="Seviour R.J."/>
            <person name="Calteau A."/>
            <person name="Nielsen K.L."/>
            <person name="Nielsen P.H."/>
        </authorList>
    </citation>
    <scope>NUCLEOTIDE SEQUENCE [LARGE SCALE GENOMIC DNA]</scope>
    <source>
        <strain evidence="5 6">Ben110</strain>
    </source>
</reference>
<dbReference type="Gene3D" id="1.10.10.10">
    <property type="entry name" value="Winged helix-like DNA-binding domain superfamily/Winged helix DNA-binding domain"/>
    <property type="match status" value="1"/>
</dbReference>
<evidence type="ECO:0000256" key="1">
    <source>
        <dbReference type="ARBA" id="ARBA00023015"/>
    </source>
</evidence>
<comment type="caution">
    <text evidence="5">The sequence shown here is derived from an EMBL/GenBank/DDBJ whole genome shotgun (WGS) entry which is preliminary data.</text>
</comment>
<dbReference type="InterPro" id="IPR051081">
    <property type="entry name" value="HTH_MetalResp_TranReg"/>
</dbReference>
<dbReference type="SMART" id="SM00418">
    <property type="entry name" value="HTH_ARSR"/>
    <property type="match status" value="1"/>
</dbReference>
<dbReference type="GO" id="GO:0003700">
    <property type="term" value="F:DNA-binding transcription factor activity"/>
    <property type="evidence" value="ECO:0007669"/>
    <property type="project" value="InterPro"/>
</dbReference>
<dbReference type="CDD" id="cd00090">
    <property type="entry name" value="HTH_ARSR"/>
    <property type="match status" value="1"/>
</dbReference>
<gene>
    <name evidence="5" type="ORF">BN11_250014</name>
</gene>
<dbReference type="PROSITE" id="PS50987">
    <property type="entry name" value="HTH_ARSR_2"/>
    <property type="match status" value="1"/>
</dbReference>
<dbReference type="GO" id="GO:0003677">
    <property type="term" value="F:DNA binding"/>
    <property type="evidence" value="ECO:0007669"/>
    <property type="project" value="UniProtKB-KW"/>
</dbReference>
<evidence type="ECO:0000313" key="6">
    <source>
        <dbReference type="Proteomes" id="UP000035763"/>
    </source>
</evidence>
<proteinExistence type="predicted"/>
<feature type="domain" description="HTH arsR-type" evidence="4">
    <location>
        <begin position="1"/>
        <end position="93"/>
    </location>
</feature>
<dbReference type="EMBL" id="CAJA01000168">
    <property type="protein sequence ID" value="CCH73271.1"/>
    <property type="molecule type" value="Genomic_DNA"/>
</dbReference>
<dbReference type="STRING" id="1193182.BN11_250014"/>
<keyword evidence="6" id="KW-1185">Reference proteome</keyword>
<dbReference type="InterPro" id="IPR036388">
    <property type="entry name" value="WH-like_DNA-bd_sf"/>
</dbReference>
<keyword evidence="3" id="KW-0804">Transcription</keyword>
<dbReference type="PRINTS" id="PR00778">
    <property type="entry name" value="HTHARSR"/>
</dbReference>
<evidence type="ECO:0000313" key="5">
    <source>
        <dbReference type="EMBL" id="CCH73271.1"/>
    </source>
</evidence>
<dbReference type="RefSeq" id="WP_048694183.1">
    <property type="nucleotide sequence ID" value="NZ_HG764815.1"/>
</dbReference>
<dbReference type="InterPro" id="IPR001845">
    <property type="entry name" value="HTH_ArsR_DNA-bd_dom"/>
</dbReference>
<dbReference type="PANTHER" id="PTHR33154:SF33">
    <property type="entry name" value="TRANSCRIPTIONAL REPRESSOR SDPR"/>
    <property type="match status" value="1"/>
</dbReference>
<keyword evidence="1" id="KW-0805">Transcription regulation</keyword>
<dbReference type="AlphaFoldDB" id="W6JWZ4"/>
<sequence>MAYGSAAMDALGDPTRRRILEVLRDGEHSVRELTDATDVSQPAVSQHLRVLKGAGLVEVRPAGARRLYSINPGGLADVRAWVDSFWDDALDAFVQHANSTPPGRTP</sequence>
<dbReference type="PANTHER" id="PTHR33154">
    <property type="entry name" value="TRANSCRIPTIONAL REGULATOR, ARSR FAMILY"/>
    <property type="match status" value="1"/>
</dbReference>
<protein>
    <submittedName>
        <fullName evidence="5">HTH transcriptional regulator, ArsR family</fullName>
    </submittedName>
</protein>
<organism evidence="5 6">
    <name type="scientific">Nostocoides australiense Ben110</name>
    <dbReference type="NCBI Taxonomy" id="1193182"/>
    <lineage>
        <taxon>Bacteria</taxon>
        <taxon>Bacillati</taxon>
        <taxon>Actinomycetota</taxon>
        <taxon>Actinomycetes</taxon>
        <taxon>Micrococcales</taxon>
        <taxon>Intrasporangiaceae</taxon>
        <taxon>Nostocoides</taxon>
    </lineage>
</organism>